<keyword evidence="2" id="KW-1185">Reference proteome</keyword>
<dbReference type="AlphaFoldDB" id="A0A9P0HLJ6"/>
<accession>A0A9P0HLJ6</accession>
<proteinExistence type="predicted"/>
<organism evidence="1 2">
    <name type="scientific">Nezara viridula</name>
    <name type="common">Southern green stink bug</name>
    <name type="synonym">Cimex viridulus</name>
    <dbReference type="NCBI Taxonomy" id="85310"/>
    <lineage>
        <taxon>Eukaryota</taxon>
        <taxon>Metazoa</taxon>
        <taxon>Ecdysozoa</taxon>
        <taxon>Arthropoda</taxon>
        <taxon>Hexapoda</taxon>
        <taxon>Insecta</taxon>
        <taxon>Pterygota</taxon>
        <taxon>Neoptera</taxon>
        <taxon>Paraneoptera</taxon>
        <taxon>Hemiptera</taxon>
        <taxon>Heteroptera</taxon>
        <taxon>Panheteroptera</taxon>
        <taxon>Pentatomomorpha</taxon>
        <taxon>Pentatomoidea</taxon>
        <taxon>Pentatomidae</taxon>
        <taxon>Pentatominae</taxon>
        <taxon>Nezara</taxon>
    </lineage>
</organism>
<name>A0A9P0HLJ6_NEZVI</name>
<dbReference type="Proteomes" id="UP001152798">
    <property type="component" value="Chromosome 6"/>
</dbReference>
<evidence type="ECO:0000313" key="2">
    <source>
        <dbReference type="Proteomes" id="UP001152798"/>
    </source>
</evidence>
<dbReference type="EMBL" id="OV725082">
    <property type="protein sequence ID" value="CAH1404223.1"/>
    <property type="molecule type" value="Genomic_DNA"/>
</dbReference>
<evidence type="ECO:0000313" key="1">
    <source>
        <dbReference type="EMBL" id="CAH1404223.1"/>
    </source>
</evidence>
<protein>
    <submittedName>
        <fullName evidence="1">Uncharacterized protein</fullName>
    </submittedName>
</protein>
<reference evidence="1" key="1">
    <citation type="submission" date="2022-01" db="EMBL/GenBank/DDBJ databases">
        <authorList>
            <person name="King R."/>
        </authorList>
    </citation>
    <scope>NUCLEOTIDE SEQUENCE</scope>
</reference>
<gene>
    <name evidence="1" type="ORF">NEZAVI_LOCUS12670</name>
</gene>
<sequence>MADIMHSNGCHARVHGRSYLVIYYRCRPTFGVPQTNTGWRTRHSNDGSGADICVTCRGVFTGFWRVSRGRGLEEEI</sequence>